<proteinExistence type="predicted"/>
<evidence type="ECO:0000313" key="1">
    <source>
        <dbReference type="EMBL" id="SJZ95413.1"/>
    </source>
</evidence>
<accession>A0A1T4PV80</accession>
<dbReference type="OrthoDB" id="6683244at2"/>
<dbReference type="RefSeq" id="WP_080173762.1">
    <property type="nucleotide sequence ID" value="NZ_AP024855.1"/>
</dbReference>
<sequence length="209" mass="23335">MTMIAGLHLGDYVLVAADKRETYIVNGQVVSVISDSVNKLVNWGAGIVTGSGYVPLLSELKSKLSRTNITSSDQILDLAKEISESSADQPEYWRSTTNWMFSYVANTSSGLQCRLGYMKCTDPENIPMLNEMRATIWAKLPDLEGKIAELNQALKPMDSPEQFKENLQYHLQLVAQLFDYGAKHDDTVCKEFDYFVQLKDGSSFLSSEA</sequence>
<name>A0A1T4PV80_9GAMM</name>
<dbReference type="AlphaFoldDB" id="A0A1T4PV80"/>
<evidence type="ECO:0000313" key="2">
    <source>
        <dbReference type="Proteomes" id="UP000191116"/>
    </source>
</evidence>
<dbReference type="Proteomes" id="UP000191116">
    <property type="component" value="Unassembled WGS sequence"/>
</dbReference>
<protein>
    <submittedName>
        <fullName evidence="1">Uncharacterized protein</fullName>
    </submittedName>
</protein>
<gene>
    <name evidence="1" type="ORF">CZ814_00883</name>
</gene>
<organism evidence="1 2">
    <name type="scientific">Photobacterium toruni</name>
    <dbReference type="NCBI Taxonomy" id="1935446"/>
    <lineage>
        <taxon>Bacteria</taxon>
        <taxon>Pseudomonadati</taxon>
        <taxon>Pseudomonadota</taxon>
        <taxon>Gammaproteobacteria</taxon>
        <taxon>Vibrionales</taxon>
        <taxon>Vibrionaceae</taxon>
        <taxon>Photobacterium</taxon>
    </lineage>
</organism>
<reference evidence="1 2" key="1">
    <citation type="submission" date="2017-02" db="EMBL/GenBank/DDBJ databases">
        <authorList>
            <person name="Peterson S.W."/>
        </authorList>
    </citation>
    <scope>NUCLEOTIDE SEQUENCE [LARGE SCALE GENOMIC DNA]</scope>
    <source>
        <strain evidence="1 2">CECT 9189</strain>
    </source>
</reference>
<dbReference type="EMBL" id="FUWP01000003">
    <property type="protein sequence ID" value="SJZ95413.1"/>
    <property type="molecule type" value="Genomic_DNA"/>
</dbReference>